<dbReference type="OrthoDB" id="2858365at2"/>
<reference evidence="1 2" key="1">
    <citation type="journal article" date="2016" name="Antonie Van Leeuwenhoek">
        <title>Bacillus depressus sp. nov., isolated from soil of a sunflower field.</title>
        <authorList>
            <person name="Wei X."/>
            <person name="Xin D."/>
            <person name="Xin Y."/>
            <person name="Zhang H."/>
            <person name="Wang T."/>
            <person name="Zhang J."/>
        </authorList>
    </citation>
    <scope>NUCLEOTIDE SEQUENCE [LARGE SCALE GENOMIC DNA]</scope>
    <source>
        <strain evidence="1 2">BZ1</strain>
    </source>
</reference>
<dbReference type="EMBL" id="WBOS01000022">
    <property type="protein sequence ID" value="KAB2328976.1"/>
    <property type="molecule type" value="Genomic_DNA"/>
</dbReference>
<evidence type="ECO:0000313" key="2">
    <source>
        <dbReference type="Proteomes" id="UP000481030"/>
    </source>
</evidence>
<protein>
    <submittedName>
        <fullName evidence="1">Uncharacterized protein</fullName>
    </submittedName>
</protein>
<dbReference type="RefSeq" id="WP_151537274.1">
    <property type="nucleotide sequence ID" value="NZ_WBOS01000022.1"/>
</dbReference>
<dbReference type="AlphaFoldDB" id="A0A6L3UZQ9"/>
<comment type="caution">
    <text evidence="1">The sequence shown here is derived from an EMBL/GenBank/DDBJ whole genome shotgun (WGS) entry which is preliminary data.</text>
</comment>
<gene>
    <name evidence="1" type="ORF">F7731_23795</name>
</gene>
<keyword evidence="2" id="KW-1185">Reference proteome</keyword>
<evidence type="ECO:0000313" key="1">
    <source>
        <dbReference type="EMBL" id="KAB2328976.1"/>
    </source>
</evidence>
<accession>A0A6L3UZQ9</accession>
<organism evidence="1 2">
    <name type="scientific">Cytobacillus depressus</name>
    <dbReference type="NCBI Taxonomy" id="1602942"/>
    <lineage>
        <taxon>Bacteria</taxon>
        <taxon>Bacillati</taxon>
        <taxon>Bacillota</taxon>
        <taxon>Bacilli</taxon>
        <taxon>Bacillales</taxon>
        <taxon>Bacillaceae</taxon>
        <taxon>Cytobacillus</taxon>
    </lineage>
</organism>
<dbReference type="Proteomes" id="UP000481030">
    <property type="component" value="Unassembled WGS sequence"/>
</dbReference>
<name>A0A6L3UZQ9_9BACI</name>
<sequence length="216" mass="25005">MPKINRGKTVKLSIRLSTRARQNIDMAAENLGISSGGVILFELTKILNSLPSLKELDDMENRITLERKHFVLTVKEEMMDRINELAEDFVIKKNVLIGMIISEHFENIVDLQTAEKTEPKKIMVQVNKSLKKKMMEYSEEHFIPFSGLVTYSILEGPYEGFPSYEDSETVQFFTNVPEYVGEIVKEEADAANVREHFYTSLCLYKQFMTPEGRFYR</sequence>
<proteinExistence type="predicted"/>